<dbReference type="PANTHER" id="PTHR14534:SF3">
    <property type="entry name" value="GID COMPLEX SUBUNIT 4 HOMOLOG"/>
    <property type="match status" value="1"/>
</dbReference>
<dbReference type="Pfam" id="PF09783">
    <property type="entry name" value="Vac_ImportDeg"/>
    <property type="match status" value="1"/>
</dbReference>
<dbReference type="Proteomes" id="UP001291623">
    <property type="component" value="Unassembled WGS sequence"/>
</dbReference>
<gene>
    <name evidence="4" type="ORF">RND71_003947</name>
</gene>
<comment type="caution">
    <text evidence="4">The sequence shown here is derived from an EMBL/GenBank/DDBJ whole genome shotgun (WGS) entry which is preliminary data.</text>
</comment>
<reference evidence="4" key="1">
    <citation type="submission" date="2023-12" db="EMBL/GenBank/DDBJ databases">
        <title>Genome assembly of Anisodus tanguticus.</title>
        <authorList>
            <person name="Wang Y.-J."/>
        </authorList>
    </citation>
    <scope>NUCLEOTIDE SEQUENCE</scope>
    <source>
        <strain evidence="4">KB-2021</strain>
        <tissue evidence="4">Leaf</tissue>
    </source>
</reference>
<dbReference type="PROSITE" id="PS51367">
    <property type="entry name" value="THAUMATIN_2"/>
    <property type="match status" value="1"/>
</dbReference>
<dbReference type="SUPFAM" id="SSF49870">
    <property type="entry name" value="Osmotin, thaumatin-like protein"/>
    <property type="match status" value="1"/>
</dbReference>
<dbReference type="InterPro" id="IPR037176">
    <property type="entry name" value="Osmotin/thaumatin-like_sf"/>
</dbReference>
<sequence>MVVQLVKQVRSVIISHCIALFQAFSGTQNVSSQQKDEAWRVNVRIQGCDLDHGYLCGTMEALNVPMADTPVVTFWEGEIVDTKNYTFFTGKWGATSEDDIKHWTKFPSFSPLLSQVEVDGGKSLNLSNYPYIFMRWKEQYFVNVGTDCGLTIAGFYYVCFSCSDGSINGFYYDPNSSPFQKLELKSTNEGRLGFSFSSYELHCPSDCLLSSGREVFSIHIRAFTIDRGSDMEQRKLATGAHPAIYLVIVVEGPVLLPPGRLDGTQVILVNNCEESIWPGILGGAGQTTLKDGGFHLNSGEEIVLDVPDKWSGRIWGRQNCHFDGNGKGKCDTGNCGGQLQCRGLGGEPPATVVEMTLGSSTSPLHFYDVSLVDGFNLPVSMKPVGGGVGCGIAQCEVDLNICCPSALEVKSGDKVVGCKSACLALQSPKYCCTGQYADPKTCKPTVFAHLFKAICPKAYSYAFDDSSSLYTCRAPRYLVTFCPPK</sequence>
<dbReference type="AlphaFoldDB" id="A0AAE1VUI3"/>
<dbReference type="CDD" id="cd09218">
    <property type="entry name" value="TLP-PA"/>
    <property type="match status" value="1"/>
</dbReference>
<dbReference type="GO" id="GO:0007039">
    <property type="term" value="P:protein catabolic process in the vacuole"/>
    <property type="evidence" value="ECO:0007669"/>
    <property type="project" value="TreeGrafter"/>
</dbReference>
<accession>A0AAE1VUI3</accession>
<dbReference type="EMBL" id="JAVYJV010000002">
    <property type="protein sequence ID" value="KAK4377651.1"/>
    <property type="molecule type" value="Genomic_DNA"/>
</dbReference>
<keyword evidence="2" id="KW-1015">Disulfide bond</keyword>
<dbReference type="FunFam" id="2.60.110.10:FF:000002">
    <property type="entry name" value="Thaumatin-like protein 1a"/>
    <property type="match status" value="1"/>
</dbReference>
<dbReference type="SMART" id="SM00205">
    <property type="entry name" value="THN"/>
    <property type="match status" value="1"/>
</dbReference>
<name>A0AAE1VUI3_9SOLA</name>
<evidence type="ECO:0000256" key="1">
    <source>
        <dbReference type="ARBA" id="ARBA00010607"/>
    </source>
</evidence>
<evidence type="ECO:0008006" key="6">
    <source>
        <dbReference type="Google" id="ProtNLM"/>
    </source>
</evidence>
<keyword evidence="5" id="KW-1185">Reference proteome</keyword>
<protein>
    <recommendedName>
        <fullName evidence="6">Thaumatin-like protein</fullName>
    </recommendedName>
</protein>
<organism evidence="4 5">
    <name type="scientific">Anisodus tanguticus</name>
    <dbReference type="NCBI Taxonomy" id="243964"/>
    <lineage>
        <taxon>Eukaryota</taxon>
        <taxon>Viridiplantae</taxon>
        <taxon>Streptophyta</taxon>
        <taxon>Embryophyta</taxon>
        <taxon>Tracheophyta</taxon>
        <taxon>Spermatophyta</taxon>
        <taxon>Magnoliopsida</taxon>
        <taxon>eudicotyledons</taxon>
        <taxon>Gunneridae</taxon>
        <taxon>Pentapetalae</taxon>
        <taxon>asterids</taxon>
        <taxon>lamiids</taxon>
        <taxon>Solanales</taxon>
        <taxon>Solanaceae</taxon>
        <taxon>Solanoideae</taxon>
        <taxon>Hyoscyameae</taxon>
        <taxon>Anisodus</taxon>
    </lineage>
</organism>
<dbReference type="GO" id="GO:0043161">
    <property type="term" value="P:proteasome-mediated ubiquitin-dependent protein catabolic process"/>
    <property type="evidence" value="ECO:0007669"/>
    <property type="project" value="TreeGrafter"/>
</dbReference>
<dbReference type="PANTHER" id="PTHR14534">
    <property type="entry name" value="VACUOLAR IMPORT AND DEGRADATION PROTEIN 24"/>
    <property type="match status" value="1"/>
</dbReference>
<proteinExistence type="inferred from homology"/>
<dbReference type="GO" id="GO:0034657">
    <property type="term" value="C:GID complex"/>
    <property type="evidence" value="ECO:0007669"/>
    <property type="project" value="TreeGrafter"/>
</dbReference>
<comment type="similarity">
    <text evidence="1">Belongs to the thaumatin family.</text>
</comment>
<dbReference type="GO" id="GO:0005773">
    <property type="term" value="C:vacuole"/>
    <property type="evidence" value="ECO:0007669"/>
    <property type="project" value="GOC"/>
</dbReference>
<dbReference type="Gene3D" id="2.60.110.10">
    <property type="entry name" value="Thaumatin"/>
    <property type="match status" value="1"/>
</dbReference>
<dbReference type="PRINTS" id="PR00347">
    <property type="entry name" value="THAUMATIN"/>
</dbReference>
<evidence type="ECO:0000313" key="5">
    <source>
        <dbReference type="Proteomes" id="UP001291623"/>
    </source>
</evidence>
<dbReference type="GO" id="GO:0045721">
    <property type="term" value="P:negative regulation of gluconeogenesis"/>
    <property type="evidence" value="ECO:0007669"/>
    <property type="project" value="TreeGrafter"/>
</dbReference>
<dbReference type="GO" id="GO:0006623">
    <property type="term" value="P:protein targeting to vacuole"/>
    <property type="evidence" value="ECO:0007669"/>
    <property type="project" value="TreeGrafter"/>
</dbReference>
<evidence type="ECO:0000313" key="4">
    <source>
        <dbReference type="EMBL" id="KAK4377651.1"/>
    </source>
</evidence>
<evidence type="ECO:0000256" key="3">
    <source>
        <dbReference type="ARBA" id="ARBA00061469"/>
    </source>
</evidence>
<dbReference type="InterPro" id="IPR001938">
    <property type="entry name" value="Thaumatin"/>
</dbReference>
<evidence type="ECO:0000256" key="2">
    <source>
        <dbReference type="ARBA" id="ARBA00023157"/>
    </source>
</evidence>
<dbReference type="Pfam" id="PF00314">
    <property type="entry name" value="Thaumatin"/>
    <property type="match status" value="1"/>
</dbReference>
<dbReference type="InterPro" id="IPR018618">
    <property type="entry name" value="GID4/10-like"/>
</dbReference>
<comment type="similarity">
    <text evidence="3">Belongs to the GID4/VID24 family.</text>
</comment>